<feature type="transmembrane region" description="Helical" evidence="7">
    <location>
        <begin position="80"/>
        <end position="103"/>
    </location>
</feature>
<dbReference type="GO" id="GO:0015109">
    <property type="term" value="F:chromate transmembrane transporter activity"/>
    <property type="evidence" value="ECO:0007669"/>
    <property type="project" value="InterPro"/>
</dbReference>
<keyword evidence="9" id="KW-1185">Reference proteome</keyword>
<keyword evidence="3" id="KW-1003">Cell membrane</keyword>
<dbReference type="InterPro" id="IPR052518">
    <property type="entry name" value="CHR_Transporter"/>
</dbReference>
<comment type="caution">
    <text evidence="8">The sequence shown here is derived from an EMBL/GenBank/DDBJ whole genome shotgun (WGS) entry which is preliminary data.</text>
</comment>
<dbReference type="RefSeq" id="WP_210854371.1">
    <property type="nucleotide sequence ID" value="NZ_JAGQDD010000008.1"/>
</dbReference>
<dbReference type="Proteomes" id="UP000676246">
    <property type="component" value="Unassembled WGS sequence"/>
</dbReference>
<dbReference type="InterPro" id="IPR003370">
    <property type="entry name" value="Chromate_transpt"/>
</dbReference>
<evidence type="ECO:0000256" key="3">
    <source>
        <dbReference type="ARBA" id="ARBA00022475"/>
    </source>
</evidence>
<evidence type="ECO:0000256" key="6">
    <source>
        <dbReference type="ARBA" id="ARBA00023136"/>
    </source>
</evidence>
<dbReference type="PANTHER" id="PTHR43663">
    <property type="entry name" value="CHROMATE TRANSPORT PROTEIN-RELATED"/>
    <property type="match status" value="1"/>
</dbReference>
<protein>
    <submittedName>
        <fullName evidence="8">Chromate transporter</fullName>
    </submittedName>
</protein>
<evidence type="ECO:0000256" key="7">
    <source>
        <dbReference type="SAM" id="Phobius"/>
    </source>
</evidence>
<name>A0A941BBZ0_9BURK</name>
<dbReference type="Pfam" id="PF02417">
    <property type="entry name" value="Chromate_transp"/>
    <property type="match status" value="1"/>
</dbReference>
<sequence>MSEARARPRGLRDVFLAFTRLSLMGFGGVLPIAQRELVDRLGWLTAAEFAELLSVGQVLPGPNVVNLSLMVGDRWFGLRGALAAVAGMLVVPTALVLALAALYQGLADQPAVVGAVRGMGAVSAGLIFAMGLKLLPTLARNPLGRALWVPLAALTLLLVGVLRWPLVAVLPLVGLLGLGLAWWRLGQEDDR</sequence>
<feature type="transmembrane region" description="Helical" evidence="7">
    <location>
        <begin position="168"/>
        <end position="185"/>
    </location>
</feature>
<gene>
    <name evidence="8" type="ORF">KAK03_12955</name>
</gene>
<reference evidence="8 9" key="1">
    <citation type="submission" date="2021-04" db="EMBL/GenBank/DDBJ databases">
        <title>The genome sequence of Ideonella sp. 3Y2.</title>
        <authorList>
            <person name="Liu Y."/>
        </authorList>
    </citation>
    <scope>NUCLEOTIDE SEQUENCE [LARGE SCALE GENOMIC DNA]</scope>
    <source>
        <strain evidence="8 9">3Y2</strain>
    </source>
</reference>
<evidence type="ECO:0000256" key="2">
    <source>
        <dbReference type="ARBA" id="ARBA00005262"/>
    </source>
</evidence>
<dbReference type="GO" id="GO:0005886">
    <property type="term" value="C:plasma membrane"/>
    <property type="evidence" value="ECO:0007669"/>
    <property type="project" value="UniProtKB-SubCell"/>
</dbReference>
<evidence type="ECO:0000256" key="1">
    <source>
        <dbReference type="ARBA" id="ARBA00004651"/>
    </source>
</evidence>
<feature type="transmembrane region" description="Helical" evidence="7">
    <location>
        <begin position="115"/>
        <end position="134"/>
    </location>
</feature>
<dbReference type="AlphaFoldDB" id="A0A941BBZ0"/>
<evidence type="ECO:0000313" key="8">
    <source>
        <dbReference type="EMBL" id="MBQ0931395.1"/>
    </source>
</evidence>
<evidence type="ECO:0000256" key="5">
    <source>
        <dbReference type="ARBA" id="ARBA00022989"/>
    </source>
</evidence>
<organism evidence="8 9">
    <name type="scientific">Ideonella alba</name>
    <dbReference type="NCBI Taxonomy" id="2824118"/>
    <lineage>
        <taxon>Bacteria</taxon>
        <taxon>Pseudomonadati</taxon>
        <taxon>Pseudomonadota</taxon>
        <taxon>Betaproteobacteria</taxon>
        <taxon>Burkholderiales</taxon>
        <taxon>Sphaerotilaceae</taxon>
        <taxon>Ideonella</taxon>
    </lineage>
</organism>
<comment type="subcellular location">
    <subcellularLocation>
        <location evidence="1">Cell membrane</location>
        <topology evidence="1">Multi-pass membrane protein</topology>
    </subcellularLocation>
</comment>
<accession>A0A941BBZ0</accession>
<feature type="transmembrane region" description="Helical" evidence="7">
    <location>
        <begin position="146"/>
        <end position="162"/>
    </location>
</feature>
<comment type="similarity">
    <text evidence="2">Belongs to the chromate ion transporter (CHR) (TC 2.A.51) family.</text>
</comment>
<keyword evidence="4 7" id="KW-0812">Transmembrane</keyword>
<evidence type="ECO:0000313" key="9">
    <source>
        <dbReference type="Proteomes" id="UP000676246"/>
    </source>
</evidence>
<keyword evidence="6 7" id="KW-0472">Membrane</keyword>
<keyword evidence="5 7" id="KW-1133">Transmembrane helix</keyword>
<dbReference type="EMBL" id="JAGQDD010000008">
    <property type="protein sequence ID" value="MBQ0931395.1"/>
    <property type="molecule type" value="Genomic_DNA"/>
</dbReference>
<proteinExistence type="inferred from homology"/>
<dbReference type="PANTHER" id="PTHR43663:SF1">
    <property type="entry name" value="CHROMATE TRANSPORTER"/>
    <property type="match status" value="1"/>
</dbReference>
<evidence type="ECO:0000256" key="4">
    <source>
        <dbReference type="ARBA" id="ARBA00022692"/>
    </source>
</evidence>